<reference evidence="1" key="1">
    <citation type="submission" date="2025-08" db="UniProtKB">
        <authorList>
            <consortium name="Ensembl"/>
        </authorList>
    </citation>
    <scope>IDENTIFICATION</scope>
</reference>
<dbReference type="Proteomes" id="UP000694700">
    <property type="component" value="Unplaced"/>
</dbReference>
<dbReference type="GO" id="GO:0005634">
    <property type="term" value="C:nucleus"/>
    <property type="evidence" value="ECO:0007669"/>
    <property type="project" value="InterPro"/>
</dbReference>
<dbReference type="GO" id="GO:0003690">
    <property type="term" value="F:double-stranded DNA binding"/>
    <property type="evidence" value="ECO:0007669"/>
    <property type="project" value="InterPro"/>
</dbReference>
<name>A0A8C1T2I3_CYPCA</name>
<dbReference type="InterPro" id="IPR033375">
    <property type="entry name" value="Cggbp1"/>
</dbReference>
<dbReference type="GO" id="GO:0006357">
    <property type="term" value="P:regulation of transcription by RNA polymerase II"/>
    <property type="evidence" value="ECO:0007669"/>
    <property type="project" value="InterPro"/>
</dbReference>
<dbReference type="Ensembl" id="ENSCCRT00015017089.1">
    <property type="protein sequence ID" value="ENSCCRP00015016506.1"/>
    <property type="gene ID" value="ENSCCRG00015007287.1"/>
</dbReference>
<evidence type="ECO:0000313" key="1">
    <source>
        <dbReference type="Ensembl" id="ENSCCRP00015016506.1"/>
    </source>
</evidence>
<evidence type="ECO:0000313" key="2">
    <source>
        <dbReference type="Proteomes" id="UP000694700"/>
    </source>
</evidence>
<dbReference type="AlphaFoldDB" id="A0A8C1T2I3"/>
<organism evidence="1 2">
    <name type="scientific">Cyprinus carpio</name>
    <name type="common">Common carp</name>
    <dbReference type="NCBI Taxonomy" id="7962"/>
    <lineage>
        <taxon>Eukaryota</taxon>
        <taxon>Metazoa</taxon>
        <taxon>Chordata</taxon>
        <taxon>Craniata</taxon>
        <taxon>Vertebrata</taxon>
        <taxon>Euteleostomi</taxon>
        <taxon>Actinopterygii</taxon>
        <taxon>Neopterygii</taxon>
        <taxon>Teleostei</taxon>
        <taxon>Ostariophysi</taxon>
        <taxon>Cypriniformes</taxon>
        <taxon>Cyprinidae</taxon>
        <taxon>Cyprininae</taxon>
        <taxon>Cyprinus</taxon>
    </lineage>
</organism>
<accession>A0A8C1T2I3</accession>
<dbReference type="PANTHER" id="PTHR32344:SF1">
    <property type="entry name" value="U1-TYPE DOMAIN-CONTAINING PROTEIN"/>
    <property type="match status" value="1"/>
</dbReference>
<proteinExistence type="predicted"/>
<protein>
    <submittedName>
        <fullName evidence="1">Uncharacterized protein</fullName>
    </submittedName>
</protein>
<dbReference type="PANTHER" id="PTHR32344">
    <property type="entry name" value="U1-TYPE DOMAIN-CONTAINING PROTEIN"/>
    <property type="match status" value="1"/>
</dbReference>
<sequence length="140" mass="15674">MLRLRNTSKAPLFSPYYRTKQFPGVLHDSGGKLFCTLCNCVLDHRRKMVKAAAEAGRKRQLTYTEASTSKTVICETWVATCTAINIPLSKSDHPTLRKFLNENVINGGAIPGFHQLQDMYLGAVYERENEEDCTLCIGST</sequence>